<gene>
    <name evidence="3" type="ORF">DA73_0400031915</name>
</gene>
<dbReference type="EMBL" id="JHEG04000001">
    <property type="protein sequence ID" value="KAF3889565.1"/>
    <property type="molecule type" value="Genomic_DNA"/>
</dbReference>
<dbReference type="InterPro" id="IPR001789">
    <property type="entry name" value="Sig_transdc_resp-reg_receiver"/>
</dbReference>
<dbReference type="InterPro" id="IPR011006">
    <property type="entry name" value="CheY-like_superfamily"/>
</dbReference>
<dbReference type="OrthoDB" id="9793918at2"/>
<dbReference type="CDD" id="cd17557">
    <property type="entry name" value="REC_Rcp-like"/>
    <property type="match status" value="1"/>
</dbReference>
<dbReference type="Gene3D" id="3.40.50.2300">
    <property type="match status" value="1"/>
</dbReference>
<sequence length="165" mass="18560">MYSDNSTILIVEDSPSDAFFIQLAFEKVNLTHSVRIVHDGDAAVSYLSAAGEYANRQQYPMPSLMLLDINLPQRSGLEVLEWIQQQAHLKHLLVVMLTSSELDSDINSSYELGANSYLIKPIGIYTLEQMVKTFSQYWLLLNKMPTESKAASPLNGYGCTQADWH</sequence>
<dbReference type="SUPFAM" id="SSF52172">
    <property type="entry name" value="CheY-like"/>
    <property type="match status" value="1"/>
</dbReference>
<dbReference type="SMART" id="SM00448">
    <property type="entry name" value="REC"/>
    <property type="match status" value="1"/>
</dbReference>
<reference evidence="3" key="1">
    <citation type="journal article" date="2015" name="Genome Announc.">
        <title>Draft Genome Sequence of Tolypothrix boutellei Strain VB521301.</title>
        <authorList>
            <person name="Chandrababunaidu M.M."/>
            <person name="Singh D."/>
            <person name="Sen D."/>
            <person name="Bhan S."/>
            <person name="Das S."/>
            <person name="Gupta A."/>
            <person name="Adhikary S.P."/>
            <person name="Tripathy S."/>
        </authorList>
    </citation>
    <scope>NUCLEOTIDE SEQUENCE</scope>
    <source>
        <strain evidence="3">VB521301</strain>
    </source>
</reference>
<dbReference type="Proteomes" id="UP000029738">
    <property type="component" value="Unassembled WGS sequence"/>
</dbReference>
<feature type="modified residue" description="4-aspartylphosphate" evidence="1">
    <location>
        <position position="68"/>
    </location>
</feature>
<dbReference type="Pfam" id="PF00072">
    <property type="entry name" value="Response_reg"/>
    <property type="match status" value="1"/>
</dbReference>
<reference evidence="3" key="2">
    <citation type="submission" date="2019-11" db="EMBL/GenBank/DDBJ databases">
        <title>Improved Assembly of Tolypothrix boutellei genome.</title>
        <authorList>
            <person name="Sarangi A.N."/>
            <person name="Mukherjee M."/>
            <person name="Ghosh S."/>
            <person name="Singh D."/>
            <person name="Das A."/>
            <person name="Kant S."/>
            <person name="Prusty A."/>
            <person name="Tripathy S."/>
        </authorList>
    </citation>
    <scope>NUCLEOTIDE SEQUENCE</scope>
    <source>
        <strain evidence="3">VB521301</strain>
    </source>
</reference>
<proteinExistence type="predicted"/>
<protein>
    <submittedName>
        <fullName evidence="3">Response regulator</fullName>
    </submittedName>
</protein>
<comment type="caution">
    <text evidence="3">The sequence shown here is derived from an EMBL/GenBank/DDBJ whole genome shotgun (WGS) entry which is preliminary data.</text>
</comment>
<dbReference type="PANTHER" id="PTHR44520:SF1">
    <property type="entry name" value="TWO-COMPONENT SYSTEM REGULATORY PROTEIN"/>
    <property type="match status" value="1"/>
</dbReference>
<dbReference type="AlphaFoldDB" id="A0A8S9TAY5"/>
<dbReference type="RefSeq" id="WP_050046619.1">
    <property type="nucleotide sequence ID" value="NZ_JHEG04000001.1"/>
</dbReference>
<dbReference type="PROSITE" id="PS50110">
    <property type="entry name" value="RESPONSE_REGULATORY"/>
    <property type="match status" value="1"/>
</dbReference>
<dbReference type="PANTHER" id="PTHR44520">
    <property type="entry name" value="RESPONSE REGULATOR RCP1-RELATED"/>
    <property type="match status" value="1"/>
</dbReference>
<evidence type="ECO:0000313" key="4">
    <source>
        <dbReference type="Proteomes" id="UP000029738"/>
    </source>
</evidence>
<organism evidence="3 4">
    <name type="scientific">Tolypothrix bouteillei VB521301</name>
    <dbReference type="NCBI Taxonomy" id="1479485"/>
    <lineage>
        <taxon>Bacteria</taxon>
        <taxon>Bacillati</taxon>
        <taxon>Cyanobacteriota</taxon>
        <taxon>Cyanophyceae</taxon>
        <taxon>Nostocales</taxon>
        <taxon>Tolypothrichaceae</taxon>
        <taxon>Tolypothrix</taxon>
    </lineage>
</organism>
<name>A0A8S9TAY5_9CYAN</name>
<feature type="domain" description="Response regulatory" evidence="2">
    <location>
        <begin position="7"/>
        <end position="135"/>
    </location>
</feature>
<dbReference type="GO" id="GO:0000160">
    <property type="term" value="P:phosphorelay signal transduction system"/>
    <property type="evidence" value="ECO:0007669"/>
    <property type="project" value="InterPro"/>
</dbReference>
<keyword evidence="1" id="KW-0597">Phosphoprotein</keyword>
<evidence type="ECO:0000259" key="2">
    <source>
        <dbReference type="PROSITE" id="PS50110"/>
    </source>
</evidence>
<evidence type="ECO:0000256" key="1">
    <source>
        <dbReference type="PROSITE-ProRule" id="PRU00169"/>
    </source>
</evidence>
<evidence type="ECO:0000313" key="3">
    <source>
        <dbReference type="EMBL" id="KAF3889565.1"/>
    </source>
</evidence>
<accession>A0A8S9TAY5</accession>
<dbReference type="InterPro" id="IPR052893">
    <property type="entry name" value="TCS_response_regulator"/>
</dbReference>
<keyword evidence="4" id="KW-1185">Reference proteome</keyword>